<gene>
    <name evidence="18" type="ORF">P5673_023376</name>
</gene>
<comment type="similarity">
    <text evidence="3">Belongs to the peptidase M28 family.</text>
</comment>
<dbReference type="GO" id="GO:0005789">
    <property type="term" value="C:endoplasmic reticulum membrane"/>
    <property type="evidence" value="ECO:0007669"/>
    <property type="project" value="UniProtKB-SubCell"/>
</dbReference>
<dbReference type="SUPFAM" id="SSF53187">
    <property type="entry name" value="Zn-dependent exopeptidases"/>
    <property type="match status" value="1"/>
</dbReference>
<feature type="transmembrane region" description="Helical" evidence="14">
    <location>
        <begin position="43"/>
        <end position="61"/>
    </location>
</feature>
<evidence type="ECO:0000256" key="2">
    <source>
        <dbReference type="ARBA" id="ARBA00004477"/>
    </source>
</evidence>
<dbReference type="InterPro" id="IPR045175">
    <property type="entry name" value="M28_fam"/>
</dbReference>
<feature type="transmembrane region" description="Helical" evidence="14">
    <location>
        <begin position="587"/>
        <end position="609"/>
    </location>
</feature>
<feature type="transmembrane region" description="Helical" evidence="14">
    <location>
        <begin position="391"/>
        <end position="412"/>
    </location>
</feature>
<comment type="caution">
    <text evidence="18">The sequence shown here is derived from an EMBL/GenBank/DDBJ whole genome shotgun (WGS) entry which is preliminary data.</text>
</comment>
<proteinExistence type="inferred from homology"/>
<feature type="transmembrane region" description="Helical" evidence="14">
    <location>
        <begin position="473"/>
        <end position="492"/>
    </location>
</feature>
<evidence type="ECO:0000256" key="14">
    <source>
        <dbReference type="SAM" id="Phobius"/>
    </source>
</evidence>
<feature type="domain" description="Peptidase M28" evidence="15">
    <location>
        <begin position="157"/>
        <end position="353"/>
    </location>
</feature>
<organism evidence="18 19">
    <name type="scientific">Acropora cervicornis</name>
    <name type="common">Staghorn coral</name>
    <dbReference type="NCBI Taxonomy" id="6130"/>
    <lineage>
        <taxon>Eukaryota</taxon>
        <taxon>Metazoa</taxon>
        <taxon>Cnidaria</taxon>
        <taxon>Anthozoa</taxon>
        <taxon>Hexacorallia</taxon>
        <taxon>Scleractinia</taxon>
        <taxon>Astrocoeniina</taxon>
        <taxon>Acroporidae</taxon>
        <taxon>Acropora</taxon>
    </lineage>
</organism>
<feature type="domain" description="Endoplasmic reticulum metallopeptidase 1-like C-terminal" evidence="16">
    <location>
        <begin position="688"/>
        <end position="903"/>
    </location>
</feature>
<evidence type="ECO:0000313" key="19">
    <source>
        <dbReference type="Proteomes" id="UP001249851"/>
    </source>
</evidence>
<feature type="transmembrane region" description="Helical" evidence="14">
    <location>
        <begin position="659"/>
        <end position="681"/>
    </location>
</feature>
<dbReference type="Pfam" id="PF22248">
    <property type="entry name" value="ERMP1_C"/>
    <property type="match status" value="1"/>
</dbReference>
<dbReference type="PANTHER" id="PTHR12147:SF22">
    <property type="entry name" value="ENDOPLASMIC RETICULUM METALLOPEPTIDASE 1"/>
    <property type="match status" value="1"/>
</dbReference>
<dbReference type="Pfam" id="PF22249">
    <property type="entry name" value="ERMP1-TM"/>
    <property type="match status" value="1"/>
</dbReference>
<keyword evidence="5 14" id="KW-0812">Transmembrane</keyword>
<dbReference type="AlphaFoldDB" id="A0AAD9Q5F4"/>
<evidence type="ECO:0000256" key="4">
    <source>
        <dbReference type="ARBA" id="ARBA00022670"/>
    </source>
</evidence>
<evidence type="ECO:0000259" key="15">
    <source>
        <dbReference type="Pfam" id="PF04389"/>
    </source>
</evidence>
<dbReference type="GO" id="GO:0046872">
    <property type="term" value="F:metal ion binding"/>
    <property type="evidence" value="ECO:0007669"/>
    <property type="project" value="UniProtKB-KW"/>
</dbReference>
<evidence type="ECO:0000256" key="13">
    <source>
        <dbReference type="ARBA" id="ARBA00023180"/>
    </source>
</evidence>
<keyword evidence="8" id="KW-0256">Endoplasmic reticulum</keyword>
<dbReference type="EMBL" id="JARQWQ010000065">
    <property type="protein sequence ID" value="KAK2555029.1"/>
    <property type="molecule type" value="Genomic_DNA"/>
</dbReference>
<evidence type="ECO:0000256" key="7">
    <source>
        <dbReference type="ARBA" id="ARBA00022801"/>
    </source>
</evidence>
<dbReference type="Gene3D" id="3.40.630.10">
    <property type="entry name" value="Zn peptidases"/>
    <property type="match status" value="1"/>
</dbReference>
<feature type="transmembrane region" description="Helical" evidence="14">
    <location>
        <begin position="556"/>
        <end position="575"/>
    </location>
</feature>
<keyword evidence="13" id="KW-0325">Glycoprotein</keyword>
<evidence type="ECO:0000313" key="18">
    <source>
        <dbReference type="EMBL" id="KAK2555029.1"/>
    </source>
</evidence>
<protein>
    <submittedName>
        <fullName evidence="18">Endoplasmic reticulum metallopeptidase 1</fullName>
    </submittedName>
</protein>
<evidence type="ECO:0000256" key="6">
    <source>
        <dbReference type="ARBA" id="ARBA00022723"/>
    </source>
</evidence>
<comment type="cofactor">
    <cofactor evidence="1">
        <name>Zn(2+)</name>
        <dbReference type="ChEBI" id="CHEBI:29105"/>
    </cofactor>
</comment>
<dbReference type="CDD" id="cd03875">
    <property type="entry name" value="M28_Fxna_like"/>
    <property type="match status" value="1"/>
</dbReference>
<dbReference type="PANTHER" id="PTHR12147">
    <property type="entry name" value="METALLOPEPTIDASE M28 FAMILY MEMBER"/>
    <property type="match status" value="1"/>
</dbReference>
<evidence type="ECO:0000256" key="11">
    <source>
        <dbReference type="ARBA" id="ARBA00023049"/>
    </source>
</evidence>
<feature type="transmembrane region" description="Helical" evidence="14">
    <location>
        <begin position="629"/>
        <end position="652"/>
    </location>
</feature>
<sequence length="903" mass="100861">MAELRKRGPNSVSADLPLQDGKESTDYLAVSSNSKSKSSSTRIFFTTLLFLLLSLYISFLASRNVPSPKTYAGSSPGEFIEENARNHLERITSFGQRVAGSYANEVQTVNYIRGTLEKFQKSARKDVIFEIDIQTPSGSFGIDFGSGFTTVYRNVTNILVRISPKSNHPPKNALLVNGHFDSVPGSPGANDDAVSCAVMLEIIRCLVQTKSFQFEHGLVFNFNGAEENVLQASHGFITQHPWVDSLKAFINLEAAGAGGRELVFQAGPEHPWLIKMYSELAPFPCAQALGQDVFLSGAIPSDTDFRIYRDYGNIPGMDLAYTANGYVYHTYYDTPEAVTPGSMQRAGDNIYALVKGILNSPYLVNAGEYRHGTVVFFDFLGMFMIHYPERIGAIINMLTVLVVILCTVKKFIGFPSKKRNPKEAAPLLSFTNLLVSMLILVLSWIVGIIFPVTLSIIVTHARRSLSWFCRPYLLIPLYAFPSLLGIGFVHFITRRVLESKNKAAEKRKPTYWYLGYDRVASCLEARETETFYASLLIWTLALSILTYYRLASAHLPLLFVIFPLVVRVFIWETFFSTKTVQQKMGKFMIMNLVAQAIPLQFFTYIAMAIMDVFVPVTSRTGTEIPPDVFLSVLCAFIVVVLTSYLISIIYVMDDLKIPSAFLVLVSVVALSLSLSGLSFPYSAANKCPKRALMQHVSREFYNNDGNLISQDSGLWILPMDYLGLEPFADMPFLKNVSFAKPSGVYGGWPSYVPFKNLIRKTWYLEGPWPKGMSAPLDVKLVAREQHGNKFTFRFSISGPDHMTAYLSPASKVHLVNSSLGTLYPTVDEDAGDREVYFIFYCHATDVGPWELSLDLEAEKEMPAGATLLDFAAAAHFLHGKDSQSQFLDGMLKDKPDWLFSHNW</sequence>
<keyword evidence="7" id="KW-0378">Hydrolase</keyword>
<keyword evidence="6" id="KW-0479">Metal-binding</keyword>
<evidence type="ECO:0000256" key="5">
    <source>
        <dbReference type="ARBA" id="ARBA00022692"/>
    </source>
</evidence>
<reference evidence="18" key="2">
    <citation type="journal article" date="2023" name="Science">
        <title>Genomic signatures of disease resistance in endangered staghorn corals.</title>
        <authorList>
            <person name="Vollmer S.V."/>
            <person name="Selwyn J.D."/>
            <person name="Despard B.A."/>
            <person name="Roesel C.L."/>
        </authorList>
    </citation>
    <scope>NUCLEOTIDE SEQUENCE</scope>
    <source>
        <strain evidence="18">K2</strain>
    </source>
</reference>
<name>A0AAD9Q5F4_ACRCE</name>
<dbReference type="Pfam" id="PF04389">
    <property type="entry name" value="Peptidase_M28"/>
    <property type="match status" value="1"/>
</dbReference>
<dbReference type="InterPro" id="IPR053974">
    <property type="entry name" value="ERMP1_1-A_TM"/>
</dbReference>
<keyword evidence="11" id="KW-0482">Metalloprotease</keyword>
<feature type="transmembrane region" description="Helical" evidence="14">
    <location>
        <begin position="433"/>
        <end position="461"/>
    </location>
</feature>
<evidence type="ECO:0000256" key="12">
    <source>
        <dbReference type="ARBA" id="ARBA00023136"/>
    </source>
</evidence>
<reference evidence="18" key="1">
    <citation type="journal article" date="2023" name="G3 (Bethesda)">
        <title>Whole genome assembly and annotation of the endangered Caribbean coral Acropora cervicornis.</title>
        <authorList>
            <person name="Selwyn J.D."/>
            <person name="Vollmer S.V."/>
        </authorList>
    </citation>
    <scope>NUCLEOTIDE SEQUENCE</scope>
    <source>
        <strain evidence="18">K2</strain>
    </source>
</reference>
<feature type="non-terminal residue" evidence="18">
    <location>
        <position position="1"/>
    </location>
</feature>
<dbReference type="FunFam" id="3.40.630.10:FF:000008">
    <property type="entry name" value="Endoplasmic reticulum metallopeptidase 1"/>
    <property type="match status" value="1"/>
</dbReference>
<keyword evidence="9" id="KW-0862">Zinc</keyword>
<evidence type="ECO:0000259" key="16">
    <source>
        <dbReference type="Pfam" id="PF22248"/>
    </source>
</evidence>
<dbReference type="GO" id="GO:0008235">
    <property type="term" value="F:metalloexopeptidase activity"/>
    <property type="evidence" value="ECO:0007669"/>
    <property type="project" value="InterPro"/>
</dbReference>
<feature type="domain" description="Endoplasmic reticulum metallopeptidase 1/1-A TM" evidence="17">
    <location>
        <begin position="529"/>
        <end position="671"/>
    </location>
</feature>
<dbReference type="Proteomes" id="UP001249851">
    <property type="component" value="Unassembled WGS sequence"/>
</dbReference>
<feature type="transmembrane region" description="Helical" evidence="14">
    <location>
        <begin position="531"/>
        <end position="550"/>
    </location>
</feature>
<keyword evidence="19" id="KW-1185">Reference proteome</keyword>
<keyword evidence="12 14" id="KW-0472">Membrane</keyword>
<evidence type="ECO:0000259" key="17">
    <source>
        <dbReference type="Pfam" id="PF22249"/>
    </source>
</evidence>
<evidence type="ECO:0000256" key="8">
    <source>
        <dbReference type="ARBA" id="ARBA00022824"/>
    </source>
</evidence>
<evidence type="ECO:0000256" key="9">
    <source>
        <dbReference type="ARBA" id="ARBA00022833"/>
    </source>
</evidence>
<accession>A0AAD9Q5F4</accession>
<dbReference type="InterPro" id="IPR007484">
    <property type="entry name" value="Peptidase_M28"/>
</dbReference>
<comment type="subcellular location">
    <subcellularLocation>
        <location evidence="2">Endoplasmic reticulum membrane</location>
        <topology evidence="2">Multi-pass membrane protein</topology>
    </subcellularLocation>
</comment>
<keyword evidence="4" id="KW-0645">Protease</keyword>
<dbReference type="InterPro" id="IPR053973">
    <property type="entry name" value="ERMP1-like_C"/>
</dbReference>
<evidence type="ECO:0000256" key="3">
    <source>
        <dbReference type="ARBA" id="ARBA00010918"/>
    </source>
</evidence>
<keyword evidence="10 14" id="KW-1133">Transmembrane helix</keyword>
<evidence type="ECO:0000256" key="1">
    <source>
        <dbReference type="ARBA" id="ARBA00001947"/>
    </source>
</evidence>
<dbReference type="GO" id="GO:0006508">
    <property type="term" value="P:proteolysis"/>
    <property type="evidence" value="ECO:0007669"/>
    <property type="project" value="UniProtKB-KW"/>
</dbReference>
<evidence type="ECO:0000256" key="10">
    <source>
        <dbReference type="ARBA" id="ARBA00022989"/>
    </source>
</evidence>
<dbReference type="InterPro" id="IPR048024">
    <property type="entry name" value="Fxna-like_M28_dom"/>
</dbReference>